<dbReference type="InterPro" id="IPR000690">
    <property type="entry name" value="Matrin/U1-C_Znf_C2H2"/>
</dbReference>
<dbReference type="GO" id="GO:0008270">
    <property type="term" value="F:zinc ion binding"/>
    <property type="evidence" value="ECO:0007669"/>
    <property type="project" value="UniProtKB-KW"/>
</dbReference>
<dbReference type="GO" id="GO:0005634">
    <property type="term" value="C:nucleus"/>
    <property type="evidence" value="ECO:0007669"/>
    <property type="project" value="UniProtKB-SubCell"/>
</dbReference>
<comment type="subcellular location">
    <subcellularLocation>
        <location evidence="1">Nucleus</location>
    </subcellularLocation>
</comment>
<dbReference type="Proteomes" id="UP000261600">
    <property type="component" value="Unplaced"/>
</dbReference>
<evidence type="ECO:0000256" key="6">
    <source>
        <dbReference type="SAM" id="MobiDB-lite"/>
    </source>
</evidence>
<sequence length="397" mass="45017">MFFSSYRTMEDDFYMKEQMYKSDKPPRPQYQRHDTKPKRREGGDYHGRLRHSEFEMTEELVRRTPEEKRHISPGMGRSRRHTTAEKHEHGNTTENTKCQPKEKSVSPLQKKKSKEASKDRDTDKECRSGDDTDEECWYPKNMEELVTVDEVGGEDESIFEPDLLELEEYASCPKESAEEEVLEEHISPPTSSKEVQETLYNKSNQEMSCGGSEEQVETSTTEKAGNILTVTSPEEQKLNPVAAELLITNLSEAVKCALEGTCLEDKAANSGPPEDQERNHIRVLEDSKTQKVGDDIEIVANGAQHKGGVLRKETEVLLPSREQDKAVSEHNIPLGVEFIEPTTSFYCKLCGLFYTSEETAKTTHCRSTVHYRNLQKYLSQLAGESLLGTRADPSAAQ</sequence>
<dbReference type="Ensembl" id="ENSMALT00000001526.1">
    <property type="protein sequence ID" value="ENSMALP00000001477.1"/>
    <property type="gene ID" value="ENSMALG00000001113.1"/>
</dbReference>
<dbReference type="AlphaFoldDB" id="A0A3Q3ICB5"/>
<dbReference type="SMART" id="SM00451">
    <property type="entry name" value="ZnF_U1"/>
    <property type="match status" value="1"/>
</dbReference>
<reference evidence="8" key="1">
    <citation type="submission" date="2025-08" db="UniProtKB">
        <authorList>
            <consortium name="Ensembl"/>
        </authorList>
    </citation>
    <scope>IDENTIFICATION</scope>
</reference>
<dbReference type="PANTHER" id="PTHR15491">
    <property type="match status" value="1"/>
</dbReference>
<dbReference type="InterPro" id="IPR026811">
    <property type="entry name" value="CIZ1"/>
</dbReference>
<dbReference type="STRING" id="43700.ENSMALP00000001477"/>
<keyword evidence="5" id="KW-0539">Nucleus</keyword>
<feature type="region of interest" description="Disordered" evidence="6">
    <location>
        <begin position="17"/>
        <end position="141"/>
    </location>
</feature>
<evidence type="ECO:0000259" key="7">
    <source>
        <dbReference type="PROSITE" id="PS50171"/>
    </source>
</evidence>
<dbReference type="PROSITE" id="PS50171">
    <property type="entry name" value="ZF_MATRIN"/>
    <property type="match status" value="1"/>
</dbReference>
<feature type="compositionally biased region" description="Basic and acidic residues" evidence="6">
    <location>
        <begin position="17"/>
        <end position="70"/>
    </location>
</feature>
<organism evidence="8 9">
    <name type="scientific">Monopterus albus</name>
    <name type="common">Swamp eel</name>
    <dbReference type="NCBI Taxonomy" id="43700"/>
    <lineage>
        <taxon>Eukaryota</taxon>
        <taxon>Metazoa</taxon>
        <taxon>Chordata</taxon>
        <taxon>Craniata</taxon>
        <taxon>Vertebrata</taxon>
        <taxon>Euteleostomi</taxon>
        <taxon>Actinopterygii</taxon>
        <taxon>Neopterygii</taxon>
        <taxon>Teleostei</taxon>
        <taxon>Neoteleostei</taxon>
        <taxon>Acanthomorphata</taxon>
        <taxon>Anabantaria</taxon>
        <taxon>Synbranchiformes</taxon>
        <taxon>Synbranchidae</taxon>
        <taxon>Monopterus</taxon>
    </lineage>
</organism>
<feature type="region of interest" description="Disordered" evidence="6">
    <location>
        <begin position="174"/>
        <end position="195"/>
    </location>
</feature>
<evidence type="ECO:0000256" key="3">
    <source>
        <dbReference type="ARBA" id="ARBA00022771"/>
    </source>
</evidence>
<protein>
    <recommendedName>
        <fullName evidence="7">Matrin-type domain-containing protein</fullName>
    </recommendedName>
</protein>
<keyword evidence="3" id="KW-0863">Zinc-finger</keyword>
<evidence type="ECO:0000313" key="8">
    <source>
        <dbReference type="Ensembl" id="ENSMALP00000001477.1"/>
    </source>
</evidence>
<dbReference type="GO" id="GO:0003676">
    <property type="term" value="F:nucleic acid binding"/>
    <property type="evidence" value="ECO:0007669"/>
    <property type="project" value="InterPro"/>
</dbReference>
<name>A0A3Q3ICB5_MONAL</name>
<dbReference type="PANTHER" id="PTHR15491:SF9">
    <property type="entry name" value="CIP1-INTERACTING ZINC FINGER PROTEIN"/>
    <property type="match status" value="1"/>
</dbReference>
<proteinExistence type="predicted"/>
<evidence type="ECO:0000256" key="2">
    <source>
        <dbReference type="ARBA" id="ARBA00022723"/>
    </source>
</evidence>
<keyword evidence="9" id="KW-1185">Reference proteome</keyword>
<evidence type="ECO:0000256" key="4">
    <source>
        <dbReference type="ARBA" id="ARBA00022833"/>
    </source>
</evidence>
<accession>A0A3Q3ICB5</accession>
<keyword evidence="2" id="KW-0479">Metal-binding</keyword>
<evidence type="ECO:0000256" key="1">
    <source>
        <dbReference type="ARBA" id="ARBA00004123"/>
    </source>
</evidence>
<feature type="domain" description="Matrin-type" evidence="7">
    <location>
        <begin position="345"/>
        <end position="376"/>
    </location>
</feature>
<feature type="compositionally biased region" description="Basic and acidic residues" evidence="6">
    <location>
        <begin position="82"/>
        <end position="91"/>
    </location>
</feature>
<keyword evidence="4" id="KW-0862">Zinc</keyword>
<evidence type="ECO:0000313" key="9">
    <source>
        <dbReference type="Proteomes" id="UP000261600"/>
    </source>
</evidence>
<dbReference type="InterPro" id="IPR003604">
    <property type="entry name" value="Matrin/U1-like-C_Znf_C2H2"/>
</dbReference>
<feature type="compositionally biased region" description="Basic and acidic residues" evidence="6">
    <location>
        <begin position="114"/>
        <end position="130"/>
    </location>
</feature>
<evidence type="ECO:0000256" key="5">
    <source>
        <dbReference type="ARBA" id="ARBA00023242"/>
    </source>
</evidence>
<reference evidence="8" key="2">
    <citation type="submission" date="2025-09" db="UniProtKB">
        <authorList>
            <consortium name="Ensembl"/>
        </authorList>
    </citation>
    <scope>IDENTIFICATION</scope>
</reference>